<dbReference type="InterPro" id="IPR028994">
    <property type="entry name" value="Integrin_alpha_N"/>
</dbReference>
<dbReference type="GO" id="GO:0098609">
    <property type="term" value="P:cell-cell adhesion"/>
    <property type="evidence" value="ECO:0007669"/>
    <property type="project" value="TreeGrafter"/>
</dbReference>
<reference evidence="6" key="2">
    <citation type="submission" date="2025-09" db="UniProtKB">
        <authorList>
            <consortium name="Ensembl"/>
        </authorList>
    </citation>
    <scope>IDENTIFICATION</scope>
</reference>
<evidence type="ECO:0000256" key="5">
    <source>
        <dbReference type="RuleBase" id="RU003762"/>
    </source>
</evidence>
<name>A0A3Q2PTY5_FUNHE</name>
<feature type="repeat" description="FG-GAP" evidence="4">
    <location>
        <begin position="234"/>
        <end position="294"/>
    </location>
</feature>
<dbReference type="Gene3D" id="2.130.10.130">
    <property type="entry name" value="Integrin alpha, N-terminal"/>
    <property type="match status" value="1"/>
</dbReference>
<evidence type="ECO:0000256" key="1">
    <source>
        <dbReference type="ARBA" id="ARBA00022729"/>
    </source>
</evidence>
<dbReference type="InterPro" id="IPR013517">
    <property type="entry name" value="FG-GAP"/>
</dbReference>
<evidence type="ECO:0000256" key="3">
    <source>
        <dbReference type="ARBA" id="ARBA00023180"/>
    </source>
</evidence>
<dbReference type="AlphaFoldDB" id="A0A3Q2PTY5"/>
<organism evidence="6 7">
    <name type="scientific">Fundulus heteroclitus</name>
    <name type="common">Killifish</name>
    <name type="synonym">Mummichog</name>
    <dbReference type="NCBI Taxonomy" id="8078"/>
    <lineage>
        <taxon>Eukaryota</taxon>
        <taxon>Metazoa</taxon>
        <taxon>Chordata</taxon>
        <taxon>Craniata</taxon>
        <taxon>Vertebrata</taxon>
        <taxon>Euteleostomi</taxon>
        <taxon>Actinopterygii</taxon>
        <taxon>Neopterygii</taxon>
        <taxon>Teleostei</taxon>
        <taxon>Neoteleostei</taxon>
        <taxon>Acanthomorphata</taxon>
        <taxon>Ovalentaria</taxon>
        <taxon>Atherinomorphae</taxon>
        <taxon>Cyprinodontiformes</taxon>
        <taxon>Fundulidae</taxon>
        <taxon>Fundulus</taxon>
    </lineage>
</organism>
<dbReference type="Proteomes" id="UP000265000">
    <property type="component" value="Unplaced"/>
</dbReference>
<protein>
    <submittedName>
        <fullName evidence="6">Integrin, alpha 6b</fullName>
    </submittedName>
</protein>
<dbReference type="PANTHER" id="PTHR23220">
    <property type="entry name" value="INTEGRIN ALPHA"/>
    <property type="match status" value="1"/>
</dbReference>
<dbReference type="GeneTree" id="ENSGT00940000155353"/>
<dbReference type="InterPro" id="IPR013519">
    <property type="entry name" value="Int_alpha_beta-p"/>
</dbReference>
<sequence>AFNLDADNFLRRDGDPGSLFGFSLAMHRQLYPEDKRDPTIENKEDQWMGVTVSSQGPGGKTCAHRYKRQKNVNTSLETRDIIGRCYVLSQDLTINSRSSEDGGRWHFCDNRNRGHERFGSCQQGLSATFDKDFHYFIFGAPGAYNWKVVRLEQKNDTFIDLEIYDDGPFEAGDETEKDPNKISVPSNSYMFSLDSGKSLTTKGQLTVVAGAPRAYYSGAVVLLKTGGESTRVMLEEYTLKGEGLASSFGYDLTVLDLNGDWEDIVVGAPQYFEKDSKIGGAVYIYINKAGRWNDVKPTRIDGPADSMFGLAVENLGDI</sequence>
<comment type="similarity">
    <text evidence="5">Belongs to the integrin alpha chain family.</text>
</comment>
<keyword evidence="1" id="KW-0732">Signal</keyword>
<proteinExistence type="inferred from homology"/>
<dbReference type="InterPro" id="IPR000413">
    <property type="entry name" value="Integrin_alpha"/>
</dbReference>
<dbReference type="GO" id="GO:0033627">
    <property type="term" value="P:cell adhesion mediated by integrin"/>
    <property type="evidence" value="ECO:0007669"/>
    <property type="project" value="TreeGrafter"/>
</dbReference>
<dbReference type="GO" id="GO:0008305">
    <property type="term" value="C:integrin complex"/>
    <property type="evidence" value="ECO:0007669"/>
    <property type="project" value="InterPro"/>
</dbReference>
<dbReference type="GO" id="GO:0050900">
    <property type="term" value="P:leukocyte migration"/>
    <property type="evidence" value="ECO:0007669"/>
    <property type="project" value="TreeGrafter"/>
</dbReference>
<dbReference type="PROSITE" id="PS51470">
    <property type="entry name" value="FG_GAP"/>
    <property type="match status" value="1"/>
</dbReference>
<keyword evidence="3" id="KW-0325">Glycoprotein</keyword>
<dbReference type="GO" id="GO:0007160">
    <property type="term" value="P:cell-matrix adhesion"/>
    <property type="evidence" value="ECO:0007669"/>
    <property type="project" value="TreeGrafter"/>
</dbReference>
<evidence type="ECO:0000313" key="7">
    <source>
        <dbReference type="Proteomes" id="UP000265000"/>
    </source>
</evidence>
<dbReference type="PANTHER" id="PTHR23220:SF9">
    <property type="entry name" value="INTEGRIN ALPHA-6"/>
    <property type="match status" value="1"/>
</dbReference>
<dbReference type="Pfam" id="PF01839">
    <property type="entry name" value="FG-GAP"/>
    <property type="match status" value="1"/>
</dbReference>
<keyword evidence="7" id="KW-1185">Reference proteome</keyword>
<keyword evidence="5" id="KW-0675">Receptor</keyword>
<dbReference type="PRINTS" id="PR01185">
    <property type="entry name" value="INTEGRINA"/>
</dbReference>
<evidence type="ECO:0000256" key="2">
    <source>
        <dbReference type="ARBA" id="ARBA00022737"/>
    </source>
</evidence>
<dbReference type="GO" id="GO:0005178">
    <property type="term" value="F:integrin binding"/>
    <property type="evidence" value="ECO:0007669"/>
    <property type="project" value="TreeGrafter"/>
</dbReference>
<dbReference type="GO" id="GO:0007229">
    <property type="term" value="P:integrin-mediated signaling pathway"/>
    <property type="evidence" value="ECO:0007669"/>
    <property type="project" value="UniProtKB-KW"/>
</dbReference>
<dbReference type="GO" id="GO:0009897">
    <property type="term" value="C:external side of plasma membrane"/>
    <property type="evidence" value="ECO:0007669"/>
    <property type="project" value="TreeGrafter"/>
</dbReference>
<dbReference type="SMART" id="SM00191">
    <property type="entry name" value="Int_alpha"/>
    <property type="match status" value="2"/>
</dbReference>
<accession>A0A3Q2PTY5</accession>
<comment type="subcellular location">
    <subcellularLocation>
        <location evidence="5">Membrane</location>
        <topology evidence="5">Single-pass type I membrane protein</topology>
    </subcellularLocation>
</comment>
<keyword evidence="2" id="KW-0677">Repeat</keyword>
<evidence type="ECO:0000313" key="6">
    <source>
        <dbReference type="Ensembl" id="ENSFHEP00000017258.1"/>
    </source>
</evidence>
<reference evidence="6" key="1">
    <citation type="submission" date="2025-08" db="UniProtKB">
        <authorList>
            <consortium name="Ensembl"/>
        </authorList>
    </citation>
    <scope>IDENTIFICATION</scope>
</reference>
<dbReference type="SUPFAM" id="SSF69318">
    <property type="entry name" value="Integrin alpha N-terminal domain"/>
    <property type="match status" value="1"/>
</dbReference>
<keyword evidence="5" id="KW-0401">Integrin</keyword>
<keyword evidence="5" id="KW-0130">Cell adhesion</keyword>
<dbReference type="Ensembl" id="ENSFHET00000025900.1">
    <property type="protein sequence ID" value="ENSFHEP00000017258.1"/>
    <property type="gene ID" value="ENSFHEG00000019221.1"/>
</dbReference>
<evidence type="ECO:0000256" key="4">
    <source>
        <dbReference type="PROSITE-ProRule" id="PRU00803"/>
    </source>
</evidence>